<feature type="transmembrane region" description="Helical" evidence="1">
    <location>
        <begin position="162"/>
        <end position="182"/>
    </location>
</feature>
<feature type="transmembrane region" description="Helical" evidence="1">
    <location>
        <begin position="214"/>
        <end position="235"/>
    </location>
</feature>
<dbReference type="Proteomes" id="UP000016023">
    <property type="component" value="Unassembled WGS sequence"/>
</dbReference>
<keyword evidence="1" id="KW-0812">Transmembrane</keyword>
<evidence type="ECO:0000259" key="2">
    <source>
        <dbReference type="Pfam" id="PF01757"/>
    </source>
</evidence>
<evidence type="ECO:0000313" key="4">
    <source>
        <dbReference type="Proteomes" id="UP000016023"/>
    </source>
</evidence>
<dbReference type="eggNOG" id="COG3274">
    <property type="taxonomic scope" value="Bacteria"/>
</dbReference>
<dbReference type="RefSeq" id="WP_006951965.1">
    <property type="nucleotide sequence ID" value="NZ_JH594521.1"/>
</dbReference>
<dbReference type="PATRIC" id="fig|883158.3.peg.851"/>
<feature type="transmembrane region" description="Helical" evidence="1">
    <location>
        <begin position="94"/>
        <end position="112"/>
    </location>
</feature>
<feature type="transmembrane region" description="Helical" evidence="1">
    <location>
        <begin position="247"/>
        <end position="268"/>
    </location>
</feature>
<reference evidence="3 4" key="1">
    <citation type="submission" date="2011-12" db="EMBL/GenBank/DDBJ databases">
        <title>The Genome Sequence of Prevotella micans F0438.</title>
        <authorList>
            <consortium name="The Broad Institute Genome Sequencing Platform"/>
            <person name="Earl A."/>
            <person name="Ward D."/>
            <person name="Feldgarden M."/>
            <person name="Gevers D."/>
            <person name="Izard J."/>
            <person name="Baranova O.V."/>
            <person name="Blanton J.M."/>
            <person name="Wade W.G."/>
            <person name="Dewhirst F.E."/>
            <person name="Young S.K."/>
            <person name="Zeng Q."/>
            <person name="Gargeya S."/>
            <person name="Fitzgerald M."/>
            <person name="Haas B."/>
            <person name="Abouelleil A."/>
            <person name="Alvarado L."/>
            <person name="Arachchi H.M."/>
            <person name="Berlin A."/>
            <person name="Chapman S.B."/>
            <person name="Gearin G."/>
            <person name="Goldberg J."/>
            <person name="Griggs A."/>
            <person name="Gujja S."/>
            <person name="Hansen M."/>
            <person name="Heiman D."/>
            <person name="Howarth C."/>
            <person name="Larimer J."/>
            <person name="Lui A."/>
            <person name="MacDonald P.J.P."/>
            <person name="McCowen C."/>
            <person name="Montmayeur A."/>
            <person name="Murphy C."/>
            <person name="Neiman D."/>
            <person name="Pearson M."/>
            <person name="Priest M."/>
            <person name="Roberts A."/>
            <person name="Saif S."/>
            <person name="Shea T."/>
            <person name="Sisk P."/>
            <person name="Stolte C."/>
            <person name="Sykes S."/>
            <person name="Wortman J."/>
            <person name="Nusbaum C."/>
            <person name="Birren B."/>
        </authorList>
    </citation>
    <scope>NUCLEOTIDE SEQUENCE [LARGE SCALE GENOMIC DNA]</scope>
    <source>
        <strain evidence="3 4">F0438</strain>
    </source>
</reference>
<keyword evidence="4" id="KW-1185">Reference proteome</keyword>
<dbReference type="HOGENOM" id="CLU_061343_1_0_10"/>
<dbReference type="Pfam" id="PF01757">
    <property type="entry name" value="Acyl_transf_3"/>
    <property type="match status" value="1"/>
</dbReference>
<protein>
    <recommendedName>
        <fullName evidence="2">Acyltransferase 3 domain-containing protein</fullName>
    </recommendedName>
</protein>
<feature type="domain" description="Acyltransferase 3" evidence="2">
    <location>
        <begin position="20"/>
        <end position="339"/>
    </location>
</feature>
<organism evidence="3 4">
    <name type="scientific">Prevotella micans F0438</name>
    <dbReference type="NCBI Taxonomy" id="883158"/>
    <lineage>
        <taxon>Bacteria</taxon>
        <taxon>Pseudomonadati</taxon>
        <taxon>Bacteroidota</taxon>
        <taxon>Bacteroidia</taxon>
        <taxon>Bacteroidales</taxon>
        <taxon>Prevotellaceae</taxon>
        <taxon>Prevotella</taxon>
    </lineage>
</organism>
<feature type="transmembrane region" description="Helical" evidence="1">
    <location>
        <begin position="59"/>
        <end position="82"/>
    </location>
</feature>
<feature type="transmembrane region" description="Helical" evidence="1">
    <location>
        <begin position="21"/>
        <end position="39"/>
    </location>
</feature>
<feature type="transmembrane region" description="Helical" evidence="1">
    <location>
        <begin position="124"/>
        <end position="150"/>
    </location>
</feature>
<sequence length="365" mass="42426">MNHEATRTEPIVSPTVRSSNLELFRILLMLMIIAHHYVVNSEIADFFNPTHPTANMLFMTLYGWGGKTGINCFVLITGYFMCQKSFSWQKFFKLVFEVQFYTTVIYLLFLLSGRSFSWGELYQMLLAIPLGVGQSFVGSFLCLYLLIPFVNKLIHSMNEREFRYLLILLVGIYSVIGTFIPFGFYENIAWFVVIYLIGSYIRLYGMPIFSKHSFLFMATSLITAMASILLLFYFFKYRGINTSIWDTYYFVSNSNKIMALLCSVSMFLFFKDLKMKNNRWINKIATATFGVLLIHGNSDAMREWLWGDVLKNASFYNSSYMWLHALLSVLLVYLVCVVIDLLRIRFVEKPIFKAFDSRKSLSLGE</sequence>
<evidence type="ECO:0000313" key="3">
    <source>
        <dbReference type="EMBL" id="EHO71526.1"/>
    </source>
</evidence>
<keyword evidence="1" id="KW-0472">Membrane</keyword>
<feature type="transmembrane region" description="Helical" evidence="1">
    <location>
        <begin position="320"/>
        <end position="342"/>
    </location>
</feature>
<proteinExistence type="predicted"/>
<dbReference type="GO" id="GO:0016747">
    <property type="term" value="F:acyltransferase activity, transferring groups other than amino-acyl groups"/>
    <property type="evidence" value="ECO:0007669"/>
    <property type="project" value="InterPro"/>
</dbReference>
<dbReference type="InterPro" id="IPR002656">
    <property type="entry name" value="Acyl_transf_3_dom"/>
</dbReference>
<feature type="transmembrane region" description="Helical" evidence="1">
    <location>
        <begin position="188"/>
        <end position="205"/>
    </location>
</feature>
<evidence type="ECO:0000256" key="1">
    <source>
        <dbReference type="SAM" id="Phobius"/>
    </source>
</evidence>
<dbReference type="EMBL" id="AGWK01000027">
    <property type="protein sequence ID" value="EHO71526.1"/>
    <property type="molecule type" value="Genomic_DNA"/>
</dbReference>
<accession>H1Q1Q6</accession>
<dbReference type="STRING" id="883158.HMPREF9140_00844"/>
<dbReference type="AlphaFoldDB" id="H1Q1Q6"/>
<comment type="caution">
    <text evidence="3">The sequence shown here is derived from an EMBL/GenBank/DDBJ whole genome shotgun (WGS) entry which is preliminary data.</text>
</comment>
<name>H1Q1Q6_9BACT</name>
<gene>
    <name evidence="3" type="ORF">HMPREF9140_00844</name>
</gene>
<keyword evidence="1" id="KW-1133">Transmembrane helix</keyword>